<comment type="caution">
    <text evidence="3">The sequence shown here is derived from an EMBL/GenBank/DDBJ whole genome shotgun (WGS) entry which is preliminary data.</text>
</comment>
<proteinExistence type="predicted"/>
<reference evidence="3 4" key="1">
    <citation type="submission" date="2019-12" db="EMBL/GenBank/DDBJ databases">
        <title>Novel species isolated from a subtropical stream in China.</title>
        <authorList>
            <person name="Lu H."/>
        </authorList>
    </citation>
    <scope>NUCLEOTIDE SEQUENCE [LARGE SCALE GENOMIC DNA]</scope>
    <source>
        <strain evidence="3 4">FT127W</strain>
    </source>
</reference>
<keyword evidence="1" id="KW-0732">Signal</keyword>
<evidence type="ECO:0000313" key="4">
    <source>
        <dbReference type="Proteomes" id="UP000450676"/>
    </source>
</evidence>
<feature type="chain" id="PRO_5031239341" evidence="1">
    <location>
        <begin position="19"/>
        <end position="164"/>
    </location>
</feature>
<evidence type="ECO:0000313" key="3">
    <source>
        <dbReference type="EMBL" id="MYN07622.1"/>
    </source>
</evidence>
<dbReference type="PROSITE" id="PS51257">
    <property type="entry name" value="PROKAR_LIPOPROTEIN"/>
    <property type="match status" value="1"/>
</dbReference>
<gene>
    <name evidence="3" type="primary">bamE</name>
    <name evidence="3" type="ORF">GTP77_09730</name>
</gene>
<dbReference type="Proteomes" id="UP000450676">
    <property type="component" value="Unassembled WGS sequence"/>
</dbReference>
<organism evidence="3 4">
    <name type="scientific">Pseudoduganella aquatica</name>
    <dbReference type="NCBI Taxonomy" id="2660641"/>
    <lineage>
        <taxon>Bacteria</taxon>
        <taxon>Pseudomonadati</taxon>
        <taxon>Pseudomonadota</taxon>
        <taxon>Betaproteobacteria</taxon>
        <taxon>Burkholderiales</taxon>
        <taxon>Oxalobacteraceae</taxon>
        <taxon>Telluria group</taxon>
        <taxon>Pseudoduganella</taxon>
    </lineage>
</organism>
<protein>
    <submittedName>
        <fullName evidence="3">Outer membrane protein assembly factor BamE</fullName>
    </submittedName>
</protein>
<keyword evidence="4" id="KW-1185">Reference proteome</keyword>
<dbReference type="AlphaFoldDB" id="A0A7X4HC76"/>
<name>A0A7X4HC76_9BURK</name>
<feature type="signal peptide" evidence="1">
    <location>
        <begin position="1"/>
        <end position="18"/>
    </location>
</feature>
<accession>A0A7X4HC76</accession>
<evidence type="ECO:0000256" key="1">
    <source>
        <dbReference type="SAM" id="SignalP"/>
    </source>
</evidence>
<dbReference type="InterPro" id="IPR007450">
    <property type="entry name" value="BamE_dom"/>
</dbReference>
<sequence length="164" mass="18094">MRKMITTAILPLLLAACAGPGGTPPALGERLDAVKARLGQPGASYQLGGDTLLEYTTQPFGQYAYMARFGPDGALKSYEQVLTDEKFATLTVGIATRDDVLRTIGHPAETSYLALRDLTVWSYRYKQSGVWNSMMHVHFDQAGIVREMMAGPDPAYDDKPRFFR</sequence>
<dbReference type="GO" id="GO:0019867">
    <property type="term" value="C:outer membrane"/>
    <property type="evidence" value="ECO:0007669"/>
    <property type="project" value="InterPro"/>
</dbReference>
<dbReference type="Pfam" id="PF04355">
    <property type="entry name" value="BamE"/>
    <property type="match status" value="1"/>
</dbReference>
<evidence type="ECO:0000259" key="2">
    <source>
        <dbReference type="Pfam" id="PF04355"/>
    </source>
</evidence>
<feature type="domain" description="Outer membrane protein assembly factor BamE" evidence="2">
    <location>
        <begin position="81"/>
        <end position="147"/>
    </location>
</feature>
<dbReference type="EMBL" id="WWCU01000008">
    <property type="protein sequence ID" value="MYN07622.1"/>
    <property type="molecule type" value="Genomic_DNA"/>
</dbReference>